<dbReference type="EMBL" id="CAXDID020000013">
    <property type="protein sequence ID" value="CAL5981165.1"/>
    <property type="molecule type" value="Genomic_DNA"/>
</dbReference>
<reference evidence="1 2" key="1">
    <citation type="submission" date="2024-07" db="EMBL/GenBank/DDBJ databases">
        <authorList>
            <person name="Akdeniz Z."/>
        </authorList>
    </citation>
    <scope>NUCLEOTIDE SEQUENCE [LARGE SCALE GENOMIC DNA]</scope>
</reference>
<proteinExistence type="predicted"/>
<dbReference type="Proteomes" id="UP001642409">
    <property type="component" value="Unassembled WGS sequence"/>
</dbReference>
<sequence>MLTGLIKSESSACRHAALVFSTLSHELHNFCIFKQLLSVTVYQAHNFLTESTSFQRAYALRSILQSSQTRPALAKACRSEEVRGGEEEVGRTEEMMSVTCLL</sequence>
<organism evidence="1 2">
    <name type="scientific">Hexamita inflata</name>
    <dbReference type="NCBI Taxonomy" id="28002"/>
    <lineage>
        <taxon>Eukaryota</taxon>
        <taxon>Metamonada</taxon>
        <taxon>Diplomonadida</taxon>
        <taxon>Hexamitidae</taxon>
        <taxon>Hexamitinae</taxon>
        <taxon>Hexamita</taxon>
    </lineage>
</organism>
<name>A0ABP1H1J5_9EUKA</name>
<accession>A0ABP1H1J5</accession>
<comment type="caution">
    <text evidence="1">The sequence shown here is derived from an EMBL/GenBank/DDBJ whole genome shotgun (WGS) entry which is preliminary data.</text>
</comment>
<keyword evidence="2" id="KW-1185">Reference proteome</keyword>
<protein>
    <submittedName>
        <fullName evidence="1">Hypothetical_protein</fullName>
    </submittedName>
</protein>
<evidence type="ECO:0000313" key="2">
    <source>
        <dbReference type="Proteomes" id="UP001642409"/>
    </source>
</evidence>
<gene>
    <name evidence="1" type="ORF">HINF_LOCUS6519</name>
</gene>
<evidence type="ECO:0000313" key="1">
    <source>
        <dbReference type="EMBL" id="CAL5981165.1"/>
    </source>
</evidence>